<evidence type="ECO:0000313" key="6">
    <source>
        <dbReference type="Proteomes" id="UP000536909"/>
    </source>
</evidence>
<dbReference type="InterPro" id="IPR000462">
    <property type="entry name" value="CDP-OH_P_trans"/>
</dbReference>
<evidence type="ECO:0000313" key="5">
    <source>
        <dbReference type="Proteomes" id="UP000308000"/>
    </source>
</evidence>
<comment type="caution">
    <text evidence="4">The sequence shown here is derived from an EMBL/GenBank/DDBJ whole genome shotgun (WGS) entry which is preliminary data.</text>
</comment>
<dbReference type="GO" id="GO:0008654">
    <property type="term" value="P:phospholipid biosynthetic process"/>
    <property type="evidence" value="ECO:0007669"/>
    <property type="project" value="InterPro"/>
</dbReference>
<dbReference type="AlphaFoldDB" id="A0AAJ5K5V1"/>
<dbReference type="Proteomes" id="UP000536909">
    <property type="component" value="Unassembled WGS sequence"/>
</dbReference>
<evidence type="ECO:0000313" key="3">
    <source>
        <dbReference type="EMBL" id="MBB5294384.1"/>
    </source>
</evidence>
<dbReference type="RefSeq" id="WP_129117633.1">
    <property type="nucleotide sequence ID" value="NZ_BSUI01000013.1"/>
</dbReference>
<dbReference type="Gene3D" id="1.20.120.1760">
    <property type="match status" value="1"/>
</dbReference>
<reference evidence="4 5" key="1">
    <citation type="submission" date="2019-04" db="EMBL/GenBank/DDBJ databases">
        <title>Deinococcus metalilatus MA1002 mutant No.5.</title>
        <authorList>
            <person name="Park W."/>
            <person name="Park C."/>
        </authorList>
    </citation>
    <scope>NUCLEOTIDE SEQUENCE [LARGE SCALE GENOMIC DNA]</scope>
    <source>
        <strain evidence="4 5">MA1002-m5</strain>
    </source>
</reference>
<dbReference type="Proteomes" id="UP000308000">
    <property type="component" value="Unassembled WGS sequence"/>
</dbReference>
<dbReference type="InterPro" id="IPR048254">
    <property type="entry name" value="CDP_ALCOHOL_P_TRANSF_CS"/>
</dbReference>
<reference evidence="3 6" key="2">
    <citation type="submission" date="2020-08" db="EMBL/GenBank/DDBJ databases">
        <title>Genomic Encyclopedia of Type Strains, Phase IV (KMG-IV): sequencing the most valuable type-strain genomes for metagenomic binning, comparative biology and taxonomic classification.</title>
        <authorList>
            <person name="Goeker M."/>
        </authorList>
    </citation>
    <scope>NUCLEOTIDE SEQUENCE [LARGE SCALE GENOMIC DNA]</scope>
    <source>
        <strain evidence="3 6">DSM 105434</strain>
    </source>
</reference>
<keyword evidence="6" id="KW-1185">Reference proteome</keyword>
<dbReference type="EMBL" id="JACHFV010000004">
    <property type="protein sequence ID" value="MBB5294384.1"/>
    <property type="molecule type" value="Genomic_DNA"/>
</dbReference>
<sequence>MTHGKARPAREWAAESLFRPLAERLVPPLARRNVNPVRVVLAHTALGVLAGVLLRRGHRLTPAALLQVKTLLDNLDGQLARATGQTTETGRYLDSELDVVVNAAVLLGLAGRWGLPLTLLQSLILSVDYLWERGHRAARGEVFRTPPAQTGDDPRVLAALKLAYALYFTPQERMLETLFEWRLRTLTGGEPTPAQRRAYTPRAINRVAVNLGLSTQLLALGACLLCGRPRVYLWSLPAQALLLTGVQVWRERQVVGYRPHPTASYPSSSG</sequence>
<dbReference type="Pfam" id="PF01066">
    <property type="entry name" value="CDP-OH_P_transf"/>
    <property type="match status" value="1"/>
</dbReference>
<protein>
    <submittedName>
        <fullName evidence="4">CDP-alcohol phosphatidyltransferase family protein</fullName>
    </submittedName>
    <submittedName>
        <fullName evidence="3">Phosphatidylglycerophosphate synthase</fullName>
    </submittedName>
</protein>
<organism evidence="4 5">
    <name type="scientific">Deinococcus metallilatus</name>
    <dbReference type="NCBI Taxonomy" id="1211322"/>
    <lineage>
        <taxon>Bacteria</taxon>
        <taxon>Thermotogati</taxon>
        <taxon>Deinococcota</taxon>
        <taxon>Deinococci</taxon>
        <taxon>Deinococcales</taxon>
        <taxon>Deinococcaceae</taxon>
        <taxon>Deinococcus</taxon>
    </lineage>
</organism>
<dbReference type="EMBL" id="VBRC01000003">
    <property type="protein sequence ID" value="TLK29831.1"/>
    <property type="molecule type" value="Genomic_DNA"/>
</dbReference>
<comment type="similarity">
    <text evidence="2">Belongs to the CDP-alcohol phosphatidyltransferase class-I family.</text>
</comment>
<dbReference type="GO" id="GO:0016780">
    <property type="term" value="F:phosphotransferase activity, for other substituted phosphate groups"/>
    <property type="evidence" value="ECO:0007669"/>
    <property type="project" value="InterPro"/>
</dbReference>
<keyword evidence="1 2" id="KW-0808">Transferase</keyword>
<name>A0AAJ5K5V1_9DEIO</name>
<accession>A0AAJ5K5V1</accession>
<dbReference type="GO" id="GO:0016020">
    <property type="term" value="C:membrane"/>
    <property type="evidence" value="ECO:0007669"/>
    <property type="project" value="InterPro"/>
</dbReference>
<evidence type="ECO:0000256" key="1">
    <source>
        <dbReference type="ARBA" id="ARBA00022679"/>
    </source>
</evidence>
<evidence type="ECO:0000256" key="2">
    <source>
        <dbReference type="RuleBase" id="RU003750"/>
    </source>
</evidence>
<dbReference type="PROSITE" id="PS00379">
    <property type="entry name" value="CDP_ALCOHOL_P_TRANSF"/>
    <property type="match status" value="1"/>
</dbReference>
<gene>
    <name evidence="4" type="ORF">FCS05_04620</name>
    <name evidence="3" type="ORF">HNQ10_001198</name>
</gene>
<evidence type="ECO:0000313" key="4">
    <source>
        <dbReference type="EMBL" id="TLK29831.1"/>
    </source>
</evidence>
<proteinExistence type="inferred from homology"/>
<dbReference type="InterPro" id="IPR043130">
    <property type="entry name" value="CDP-OH_PTrfase_TM_dom"/>
</dbReference>